<dbReference type="Proteomes" id="UP000800039">
    <property type="component" value="Unassembled WGS sequence"/>
</dbReference>
<organism evidence="3 4">
    <name type="scientific">Cucurbitaria berberidis CBS 394.84</name>
    <dbReference type="NCBI Taxonomy" id="1168544"/>
    <lineage>
        <taxon>Eukaryota</taxon>
        <taxon>Fungi</taxon>
        <taxon>Dikarya</taxon>
        <taxon>Ascomycota</taxon>
        <taxon>Pezizomycotina</taxon>
        <taxon>Dothideomycetes</taxon>
        <taxon>Pleosporomycetidae</taxon>
        <taxon>Pleosporales</taxon>
        <taxon>Pleosporineae</taxon>
        <taxon>Cucurbitariaceae</taxon>
        <taxon>Cucurbitaria</taxon>
    </lineage>
</organism>
<dbReference type="AlphaFoldDB" id="A0A9P4LC67"/>
<gene>
    <name evidence="3" type="ORF">K460DRAFT_365265</name>
</gene>
<reference evidence="3" key="1">
    <citation type="submission" date="2020-01" db="EMBL/GenBank/DDBJ databases">
        <authorList>
            <consortium name="DOE Joint Genome Institute"/>
            <person name="Haridas S."/>
            <person name="Albert R."/>
            <person name="Binder M."/>
            <person name="Bloem J."/>
            <person name="Labutti K."/>
            <person name="Salamov A."/>
            <person name="Andreopoulos B."/>
            <person name="Baker S.E."/>
            <person name="Barry K."/>
            <person name="Bills G."/>
            <person name="Bluhm B.H."/>
            <person name="Cannon C."/>
            <person name="Castanera R."/>
            <person name="Culley D.E."/>
            <person name="Daum C."/>
            <person name="Ezra D."/>
            <person name="Gonzalez J.B."/>
            <person name="Henrissat B."/>
            <person name="Kuo A."/>
            <person name="Liang C."/>
            <person name="Lipzen A."/>
            <person name="Lutzoni F."/>
            <person name="Magnuson J."/>
            <person name="Mondo S."/>
            <person name="Nolan M."/>
            <person name="Ohm R."/>
            <person name="Pangilinan J."/>
            <person name="Park H.-J."/>
            <person name="Ramirez L."/>
            <person name="Alfaro M."/>
            <person name="Sun H."/>
            <person name="Tritt A."/>
            <person name="Yoshinaga Y."/>
            <person name="Zwiers L.-H."/>
            <person name="Turgeon B.G."/>
            <person name="Goodwin S.B."/>
            <person name="Spatafora J.W."/>
            <person name="Crous P.W."/>
            <person name="Grigoriev I.V."/>
        </authorList>
    </citation>
    <scope>NUCLEOTIDE SEQUENCE</scope>
    <source>
        <strain evidence="3">CBS 394.84</strain>
    </source>
</reference>
<keyword evidence="4" id="KW-1185">Reference proteome</keyword>
<comment type="caution">
    <text evidence="3">The sequence shown here is derived from an EMBL/GenBank/DDBJ whole genome shotgun (WGS) entry which is preliminary data.</text>
</comment>
<keyword evidence="1" id="KW-0175">Coiled coil</keyword>
<evidence type="ECO:0000256" key="1">
    <source>
        <dbReference type="SAM" id="Coils"/>
    </source>
</evidence>
<dbReference type="RefSeq" id="XP_040791946.1">
    <property type="nucleotide sequence ID" value="XM_040933149.1"/>
</dbReference>
<evidence type="ECO:0000313" key="3">
    <source>
        <dbReference type="EMBL" id="KAF1849383.1"/>
    </source>
</evidence>
<dbReference type="EMBL" id="ML976615">
    <property type="protein sequence ID" value="KAF1849383.1"/>
    <property type="molecule type" value="Genomic_DNA"/>
</dbReference>
<feature type="compositionally biased region" description="Low complexity" evidence="2">
    <location>
        <begin position="84"/>
        <end position="102"/>
    </location>
</feature>
<protein>
    <submittedName>
        <fullName evidence="3">Uncharacterized protein</fullName>
    </submittedName>
</protein>
<evidence type="ECO:0000256" key="2">
    <source>
        <dbReference type="SAM" id="MobiDB-lite"/>
    </source>
</evidence>
<dbReference type="GeneID" id="63850400"/>
<feature type="region of interest" description="Disordered" evidence="2">
    <location>
        <begin position="84"/>
        <end position="115"/>
    </location>
</feature>
<evidence type="ECO:0000313" key="4">
    <source>
        <dbReference type="Proteomes" id="UP000800039"/>
    </source>
</evidence>
<sequence length="473" mass="52486">MARELTGSGTSKIAAVTRKPKKSTSVFFTASPIPATRFMSATEDLERRRAERETAQAVETGGSGCQAQVQLEALIEIEDECVSQTTPSSSSFPSTSGALSTSASRKTKSPLSPFKTAVVKPAPTAELQAKTPHFKDLYHYYLDTTGFEYKIVLARSDFSTNSFARYHIGLLESHTKPPTYCTVVQYTPPAKRSPESSLSAIPRVGLRNPLLRFLNHSEDAIAQRQPANKNGNGHVKGQTAQDAQDSEATRLRSLITKPAPVSETPYKALICPMNSDYTSAWRAFRHAFRDLTLLTWEERFDANRTFQKARAKVLDIEPFLYSKPTKGLPMGLLPQENGHLQGSAHGLEVRGEVDDGYVRNAFNLPSISHPLGENGAIGSALLRDEQERKKIEEQKIREAEELEERERRKRGEVKVKRPNYNAPMFNCATGRPSTDAYGQYTRNIPVGAARLGGGTNYAGLIRKSRPWPRERDE</sequence>
<name>A0A9P4LC67_9PLEO</name>
<accession>A0A9P4LC67</accession>
<feature type="region of interest" description="Disordered" evidence="2">
    <location>
        <begin position="226"/>
        <end position="248"/>
    </location>
</feature>
<dbReference type="OrthoDB" id="342264at2759"/>
<proteinExistence type="predicted"/>
<feature type="coiled-coil region" evidence="1">
    <location>
        <begin position="381"/>
        <end position="412"/>
    </location>
</feature>